<name>A0ABR1KZK9_9PEZI</name>
<feature type="chain" id="PRO_5046341522" evidence="1">
    <location>
        <begin position="18"/>
        <end position="301"/>
    </location>
</feature>
<reference evidence="2 3" key="1">
    <citation type="submission" date="2024-04" db="EMBL/GenBank/DDBJ databases">
        <title>Phyllosticta paracitricarpa is synonymous to the EU quarantine fungus P. citricarpa based on phylogenomic analyses.</title>
        <authorList>
            <consortium name="Lawrence Berkeley National Laboratory"/>
            <person name="Van Ingen-Buijs V.A."/>
            <person name="Van Westerhoven A.C."/>
            <person name="Haridas S."/>
            <person name="Skiadas P."/>
            <person name="Martin F."/>
            <person name="Groenewald J.Z."/>
            <person name="Crous P.W."/>
            <person name="Seidl M.F."/>
        </authorList>
    </citation>
    <scope>NUCLEOTIDE SEQUENCE [LARGE SCALE GENOMIC DNA]</scope>
    <source>
        <strain evidence="2 3">CBS 123371</strain>
    </source>
</reference>
<evidence type="ECO:0000256" key="1">
    <source>
        <dbReference type="SAM" id="SignalP"/>
    </source>
</evidence>
<sequence length="301" mass="32446">MKYSFLIFPFFTLLACAQDGYVGYRLEERGSPDDVLYETANTNTNISATDPPPDVFLNASVSVREIDIEVDNISAKVNLDAQVLNLLELNAGVTASIVRVFLTIQDVRAKVMLEARLTRVVEMVNSILDSIDLNPIIATLGEDLGDLVNHTIGGLTGSSSESTSSSGTNNLTARGLESSYNLVHNILYSVNDYSGNKHTNRILAQDGTIVDQSLDNNGNPTGHKVVGSFDRDMHYNGFNITTTRDGQVVNELEYLYAPFPGLTAISAVFVSETGRVLGTQVLSESRAGGTSIISDDSQGAK</sequence>
<dbReference type="Proteomes" id="UP001363622">
    <property type="component" value="Unassembled WGS sequence"/>
</dbReference>
<dbReference type="PROSITE" id="PS51257">
    <property type="entry name" value="PROKAR_LIPOPROTEIN"/>
    <property type="match status" value="1"/>
</dbReference>
<accession>A0ABR1KZK9</accession>
<evidence type="ECO:0000313" key="3">
    <source>
        <dbReference type="Proteomes" id="UP001363622"/>
    </source>
</evidence>
<keyword evidence="1" id="KW-0732">Signal</keyword>
<proteinExistence type="predicted"/>
<evidence type="ECO:0000313" key="2">
    <source>
        <dbReference type="EMBL" id="KAK7522022.1"/>
    </source>
</evidence>
<gene>
    <name evidence="2" type="ORF">IWZ03DRAFT_398324</name>
</gene>
<keyword evidence="3" id="KW-1185">Reference proteome</keyword>
<protein>
    <submittedName>
        <fullName evidence="2">Uncharacterized protein</fullName>
    </submittedName>
</protein>
<dbReference type="EMBL" id="JBBPHU010000002">
    <property type="protein sequence ID" value="KAK7522022.1"/>
    <property type="molecule type" value="Genomic_DNA"/>
</dbReference>
<feature type="signal peptide" evidence="1">
    <location>
        <begin position="1"/>
        <end position="17"/>
    </location>
</feature>
<comment type="caution">
    <text evidence="2">The sequence shown here is derived from an EMBL/GenBank/DDBJ whole genome shotgun (WGS) entry which is preliminary data.</text>
</comment>
<organism evidence="2 3">
    <name type="scientific">Phyllosticta citriasiana</name>
    <dbReference type="NCBI Taxonomy" id="595635"/>
    <lineage>
        <taxon>Eukaryota</taxon>
        <taxon>Fungi</taxon>
        <taxon>Dikarya</taxon>
        <taxon>Ascomycota</taxon>
        <taxon>Pezizomycotina</taxon>
        <taxon>Dothideomycetes</taxon>
        <taxon>Dothideomycetes incertae sedis</taxon>
        <taxon>Botryosphaeriales</taxon>
        <taxon>Phyllostictaceae</taxon>
        <taxon>Phyllosticta</taxon>
    </lineage>
</organism>